<protein>
    <submittedName>
        <fullName evidence="1">Uncharacterized protein</fullName>
    </submittedName>
</protein>
<reference evidence="1" key="1">
    <citation type="submission" date="2022-08" db="EMBL/GenBank/DDBJ databases">
        <title>Genome Sequence of Lecanicillium fungicola.</title>
        <authorList>
            <person name="Buettner E."/>
        </authorList>
    </citation>
    <scope>NUCLEOTIDE SEQUENCE</scope>
    <source>
        <strain evidence="1">Babe33</strain>
    </source>
</reference>
<dbReference type="Proteomes" id="UP001143910">
    <property type="component" value="Unassembled WGS sequence"/>
</dbReference>
<accession>A0ACC1MEL5</accession>
<organism evidence="1 2">
    <name type="scientific">Zarea fungicola</name>
    <dbReference type="NCBI Taxonomy" id="93591"/>
    <lineage>
        <taxon>Eukaryota</taxon>
        <taxon>Fungi</taxon>
        <taxon>Dikarya</taxon>
        <taxon>Ascomycota</taxon>
        <taxon>Pezizomycotina</taxon>
        <taxon>Sordariomycetes</taxon>
        <taxon>Hypocreomycetidae</taxon>
        <taxon>Hypocreales</taxon>
        <taxon>Cordycipitaceae</taxon>
        <taxon>Zarea</taxon>
    </lineage>
</organism>
<sequence>MVGGYDEDESRPLMATTDNDTGSNHDNNADMEHGQQHRPDGNGSKSTMTATAAATSDEDISSSSLPSALHHDNAAATNERPGTVINGRTGSRFPSNAPVTPLQNGQEGPQTHSHTT</sequence>
<keyword evidence="2" id="KW-1185">Reference proteome</keyword>
<evidence type="ECO:0000313" key="1">
    <source>
        <dbReference type="EMBL" id="KAJ2963357.1"/>
    </source>
</evidence>
<dbReference type="EMBL" id="JANJQO010003223">
    <property type="protein sequence ID" value="KAJ2963357.1"/>
    <property type="molecule type" value="Genomic_DNA"/>
</dbReference>
<evidence type="ECO:0000313" key="2">
    <source>
        <dbReference type="Proteomes" id="UP001143910"/>
    </source>
</evidence>
<proteinExistence type="predicted"/>
<name>A0ACC1MEL5_9HYPO</name>
<gene>
    <name evidence="1" type="ORF">NQ176_g10867</name>
</gene>
<comment type="caution">
    <text evidence="1">The sequence shown here is derived from an EMBL/GenBank/DDBJ whole genome shotgun (WGS) entry which is preliminary data.</text>
</comment>